<feature type="chain" id="PRO_5047144492" evidence="2">
    <location>
        <begin position="24"/>
        <end position="212"/>
    </location>
</feature>
<dbReference type="Gene3D" id="1.10.238.10">
    <property type="entry name" value="EF-hand"/>
    <property type="match status" value="3"/>
</dbReference>
<evidence type="ECO:0000313" key="5">
    <source>
        <dbReference type="Proteomes" id="UP001575181"/>
    </source>
</evidence>
<feature type="domain" description="EF-hand" evidence="3">
    <location>
        <begin position="29"/>
        <end position="55"/>
    </location>
</feature>
<evidence type="ECO:0000313" key="4">
    <source>
        <dbReference type="EMBL" id="MFA9460213.1"/>
    </source>
</evidence>
<feature type="domain" description="EF-hand" evidence="3">
    <location>
        <begin position="145"/>
        <end position="171"/>
    </location>
</feature>
<name>A0ABV4TSA7_9GAMM</name>
<keyword evidence="5" id="KW-1185">Reference proteome</keyword>
<feature type="compositionally biased region" description="Acidic residues" evidence="1">
    <location>
        <begin position="177"/>
        <end position="188"/>
    </location>
</feature>
<feature type="compositionally biased region" description="Basic and acidic residues" evidence="1">
    <location>
        <begin position="194"/>
        <end position="204"/>
    </location>
</feature>
<proteinExistence type="predicted"/>
<keyword evidence="2" id="KW-0732">Signal</keyword>
<dbReference type="InterPro" id="IPR002048">
    <property type="entry name" value="EF_hand_dom"/>
</dbReference>
<dbReference type="Pfam" id="PF13202">
    <property type="entry name" value="EF-hand_5"/>
    <property type="match status" value="3"/>
</dbReference>
<feature type="region of interest" description="Disordered" evidence="1">
    <location>
        <begin position="99"/>
        <end position="212"/>
    </location>
</feature>
<evidence type="ECO:0000259" key="3">
    <source>
        <dbReference type="PROSITE" id="PS50222"/>
    </source>
</evidence>
<feature type="compositionally biased region" description="Acidic residues" evidence="1">
    <location>
        <begin position="113"/>
        <end position="135"/>
    </location>
</feature>
<organism evidence="4 5">
    <name type="scientific">Thiohalorhabdus methylotrophus</name>
    <dbReference type="NCBI Taxonomy" id="3242694"/>
    <lineage>
        <taxon>Bacteria</taxon>
        <taxon>Pseudomonadati</taxon>
        <taxon>Pseudomonadota</taxon>
        <taxon>Gammaproteobacteria</taxon>
        <taxon>Thiohalorhabdales</taxon>
        <taxon>Thiohalorhabdaceae</taxon>
        <taxon>Thiohalorhabdus</taxon>
    </lineage>
</organism>
<feature type="signal peptide" evidence="2">
    <location>
        <begin position="1"/>
        <end position="23"/>
    </location>
</feature>
<evidence type="ECO:0000256" key="2">
    <source>
        <dbReference type="SAM" id="SignalP"/>
    </source>
</evidence>
<evidence type="ECO:0000256" key="1">
    <source>
        <dbReference type="SAM" id="MobiDB-lite"/>
    </source>
</evidence>
<dbReference type="EMBL" id="JBGUAW010000003">
    <property type="protein sequence ID" value="MFA9460213.1"/>
    <property type="molecule type" value="Genomic_DNA"/>
</dbReference>
<dbReference type="InterPro" id="IPR011992">
    <property type="entry name" value="EF-hand-dom_pair"/>
</dbReference>
<dbReference type="InterPro" id="IPR018247">
    <property type="entry name" value="EF_Hand_1_Ca_BS"/>
</dbReference>
<sequence length="212" mass="23463">MQWNRSLALLAVLLIGPVGAAHAGDAGKFNEIDADGDGTISLEEAREAESDMLAEEFEQYDADDNDRLDQGEFARFEGTQLLNFDEYDVNNDGEISAAEAEEYGPESLSGNLEDYDRDEDESLDEGEFAQFEEDQTGMTEESPKFEEYDTNGDGVVSLEEAEEAGPHMLSENFGQYDTDEDENLDEGEFAQFEADLRAQEEGGMQKRQGGGM</sequence>
<dbReference type="SUPFAM" id="SSF47473">
    <property type="entry name" value="EF-hand"/>
    <property type="match status" value="2"/>
</dbReference>
<dbReference type="PROSITE" id="PS50222">
    <property type="entry name" value="EF_HAND_2"/>
    <property type="match status" value="2"/>
</dbReference>
<comment type="caution">
    <text evidence="4">The sequence shown here is derived from an EMBL/GenBank/DDBJ whole genome shotgun (WGS) entry which is preliminary data.</text>
</comment>
<dbReference type="Proteomes" id="UP001575181">
    <property type="component" value="Unassembled WGS sequence"/>
</dbReference>
<dbReference type="PROSITE" id="PS00018">
    <property type="entry name" value="EF_HAND_1"/>
    <property type="match status" value="1"/>
</dbReference>
<protein>
    <submittedName>
        <fullName evidence="4">EF-hand domain-containing protein</fullName>
    </submittedName>
</protein>
<gene>
    <name evidence="4" type="ORF">ACERLL_05175</name>
</gene>
<reference evidence="4 5" key="1">
    <citation type="submission" date="2024-08" db="EMBL/GenBank/DDBJ databases">
        <title>Whole-genome sequencing of halo(alkali)philic microorganisms from hypersaline lakes.</title>
        <authorList>
            <person name="Sorokin D.Y."/>
            <person name="Merkel A.Y."/>
            <person name="Messina E."/>
            <person name="Yakimov M."/>
        </authorList>
    </citation>
    <scope>NUCLEOTIDE SEQUENCE [LARGE SCALE GENOMIC DNA]</scope>
    <source>
        <strain evidence="4 5">Cl-TMA</strain>
    </source>
</reference>
<dbReference type="RefSeq" id="WP_373654997.1">
    <property type="nucleotide sequence ID" value="NZ_JBGUAW010000003.1"/>
</dbReference>
<accession>A0ABV4TSA7</accession>